<evidence type="ECO:0000256" key="3">
    <source>
        <dbReference type="SAM" id="Coils"/>
    </source>
</evidence>
<evidence type="ECO:0000313" key="7">
    <source>
        <dbReference type="Proteomes" id="UP000035681"/>
    </source>
</evidence>
<dbReference type="Proteomes" id="UP000035681">
    <property type="component" value="Unplaced"/>
</dbReference>
<dbReference type="GO" id="GO:0007266">
    <property type="term" value="P:Rho protein signal transduction"/>
    <property type="evidence" value="ECO:0007669"/>
    <property type="project" value="TreeGrafter"/>
</dbReference>
<keyword evidence="2" id="KW-0862">Zinc</keyword>
<keyword evidence="3" id="KW-0175">Coiled coil</keyword>
<evidence type="ECO:0000259" key="6">
    <source>
        <dbReference type="PROSITE" id="PS50238"/>
    </source>
</evidence>
<evidence type="ECO:0000313" key="8">
    <source>
        <dbReference type="WBParaSite" id="SSTP_0000634500.1"/>
    </source>
</evidence>
<dbReference type="InterPro" id="IPR046349">
    <property type="entry name" value="C1-like_sf"/>
</dbReference>
<feature type="coiled-coil region" evidence="3">
    <location>
        <begin position="63"/>
        <end position="111"/>
    </location>
</feature>
<dbReference type="CDD" id="cd00029">
    <property type="entry name" value="C1"/>
    <property type="match status" value="1"/>
</dbReference>
<name>A0A0K0EA13_STRER</name>
<dbReference type="SMART" id="SM00324">
    <property type="entry name" value="RhoGAP"/>
    <property type="match status" value="1"/>
</dbReference>
<evidence type="ECO:0000256" key="1">
    <source>
        <dbReference type="ARBA" id="ARBA00022723"/>
    </source>
</evidence>
<proteinExistence type="predicted"/>
<dbReference type="STRING" id="6248.A0A0K0EA13"/>
<dbReference type="GO" id="GO:0005096">
    <property type="term" value="F:GTPase activator activity"/>
    <property type="evidence" value="ECO:0007669"/>
    <property type="project" value="TreeGrafter"/>
</dbReference>
<feature type="domain" description="Rho-GAP" evidence="6">
    <location>
        <begin position="303"/>
        <end position="494"/>
    </location>
</feature>
<dbReference type="WBParaSite" id="SSTP_0000634500.1">
    <property type="protein sequence ID" value="SSTP_0000634500.1"/>
    <property type="gene ID" value="SSTP_0000634500"/>
</dbReference>
<dbReference type="GO" id="GO:0030496">
    <property type="term" value="C:midbody"/>
    <property type="evidence" value="ECO:0007669"/>
    <property type="project" value="TreeGrafter"/>
</dbReference>
<dbReference type="SUPFAM" id="SSF57889">
    <property type="entry name" value="Cysteine-rich domain"/>
    <property type="match status" value="1"/>
</dbReference>
<dbReference type="InterPro" id="IPR000198">
    <property type="entry name" value="RhoGAP_dom"/>
</dbReference>
<dbReference type="PANTHER" id="PTHR46199">
    <property type="entry name" value="RAC GTPASE-ACTIVATING PROTEIN 1"/>
    <property type="match status" value="1"/>
</dbReference>
<dbReference type="WBParaSite" id="TCONS_00001719.p1">
    <property type="protein sequence ID" value="TCONS_00001719.p1"/>
    <property type="gene ID" value="XLOC_001609"/>
</dbReference>
<dbReference type="GO" id="GO:0032154">
    <property type="term" value="C:cleavage furrow"/>
    <property type="evidence" value="ECO:0007669"/>
    <property type="project" value="TreeGrafter"/>
</dbReference>
<dbReference type="Gene3D" id="3.30.60.20">
    <property type="match status" value="1"/>
</dbReference>
<keyword evidence="7" id="KW-1185">Reference proteome</keyword>
<accession>A0A0K0EA13</accession>
<evidence type="ECO:0000256" key="4">
    <source>
        <dbReference type="SAM" id="MobiDB-lite"/>
    </source>
</evidence>
<evidence type="ECO:0000256" key="2">
    <source>
        <dbReference type="ARBA" id="ARBA00022833"/>
    </source>
</evidence>
<dbReference type="SUPFAM" id="SSF48350">
    <property type="entry name" value="GTPase activation domain, GAP"/>
    <property type="match status" value="1"/>
</dbReference>
<feature type="domain" description="Phorbol-ester/DAG-type" evidence="5">
    <location>
        <begin position="240"/>
        <end position="288"/>
    </location>
</feature>
<dbReference type="GO" id="GO:0097149">
    <property type="term" value="C:centralspindlin complex"/>
    <property type="evidence" value="ECO:0007669"/>
    <property type="project" value="TreeGrafter"/>
</dbReference>
<organism evidence="8">
    <name type="scientific">Strongyloides stercoralis</name>
    <name type="common">Threadworm</name>
    <dbReference type="NCBI Taxonomy" id="6248"/>
    <lineage>
        <taxon>Eukaryota</taxon>
        <taxon>Metazoa</taxon>
        <taxon>Ecdysozoa</taxon>
        <taxon>Nematoda</taxon>
        <taxon>Chromadorea</taxon>
        <taxon>Rhabditida</taxon>
        <taxon>Tylenchina</taxon>
        <taxon>Panagrolaimomorpha</taxon>
        <taxon>Strongyloidoidea</taxon>
        <taxon>Strongyloididae</taxon>
        <taxon>Strongyloides</taxon>
    </lineage>
</organism>
<dbReference type="GO" id="GO:0051233">
    <property type="term" value="C:spindle midzone"/>
    <property type="evidence" value="ECO:0007669"/>
    <property type="project" value="TreeGrafter"/>
</dbReference>
<feature type="compositionally biased region" description="Acidic residues" evidence="4">
    <location>
        <begin position="132"/>
        <end position="141"/>
    </location>
</feature>
<dbReference type="InterPro" id="IPR002219">
    <property type="entry name" value="PKC_DAG/PE"/>
</dbReference>
<dbReference type="GO" id="GO:0046872">
    <property type="term" value="F:metal ion binding"/>
    <property type="evidence" value="ECO:0007669"/>
    <property type="project" value="UniProtKB-KW"/>
</dbReference>
<sequence>MDRKSQSIDSLSLLEEHVQLVSAYESLFASSSQDIIDAYEFTLSECEEASSFKKELNEIINFCDNVVEKNKVLEEKLKKYKEEITLLKENISKYEKENKHLKNCVENLKNVFSVKIEKVKTKMKDSNMVSTDSEDDIDFDMTGESGVSEEGKITLKQQTPKISNEEEDFSSRKSLASDTVIDNLRRSASDVPKRQHKIERRDFNLTVAVENPLAIEPIKEYIESTSNLSWTNGSYISEKTHRFYTKGFHIGICNICDSILFKSKNVLSCSDCQLLGHTNCLFNTTIPCVPRNSFPKIVNRMRLSLAECCPESNPMIPYIIIRCVIAIEQFYIKNEGIYRVPGNPENIQRLFISLKNPKTTADLSKEFPETIVGCIKRFLRELREPLIPSSSWDEFTSAAEIKDINGINLAFCDLPRPNADTLAFICAHLQKVIENSDINKMPIENISQIMGPIIVGFPKKSRSSDGISPTTKEHDVEKQITTMKTLLSLPPTYWDPFLKPKSTRNRRSSLSRPISTLNTLNHSVRYSLGANPDF</sequence>
<evidence type="ECO:0000259" key="5">
    <source>
        <dbReference type="PROSITE" id="PS50081"/>
    </source>
</evidence>
<dbReference type="GO" id="GO:0000281">
    <property type="term" value="P:mitotic cytokinesis"/>
    <property type="evidence" value="ECO:0007669"/>
    <property type="project" value="TreeGrafter"/>
</dbReference>
<dbReference type="PROSITE" id="PS00479">
    <property type="entry name" value="ZF_DAG_PE_1"/>
    <property type="match status" value="1"/>
</dbReference>
<dbReference type="Pfam" id="PF00620">
    <property type="entry name" value="RhoGAP"/>
    <property type="match status" value="1"/>
</dbReference>
<dbReference type="InterPro" id="IPR008936">
    <property type="entry name" value="Rho_GTPase_activation_prot"/>
</dbReference>
<keyword evidence="1" id="KW-0479">Metal-binding</keyword>
<dbReference type="GO" id="GO:0051256">
    <property type="term" value="P:mitotic spindle midzone assembly"/>
    <property type="evidence" value="ECO:0007669"/>
    <property type="project" value="TreeGrafter"/>
</dbReference>
<dbReference type="Gene3D" id="1.10.555.10">
    <property type="entry name" value="Rho GTPase activation protein"/>
    <property type="match status" value="1"/>
</dbReference>
<dbReference type="PROSITE" id="PS50238">
    <property type="entry name" value="RHOGAP"/>
    <property type="match status" value="1"/>
</dbReference>
<dbReference type="PROSITE" id="PS50081">
    <property type="entry name" value="ZF_DAG_PE_2"/>
    <property type="match status" value="1"/>
</dbReference>
<feature type="region of interest" description="Disordered" evidence="4">
    <location>
        <begin position="127"/>
        <end position="151"/>
    </location>
</feature>
<dbReference type="AlphaFoldDB" id="A0A0K0EA13"/>
<evidence type="ECO:0000313" key="9">
    <source>
        <dbReference type="WBParaSite" id="TCONS_00001719.p1"/>
    </source>
</evidence>
<reference evidence="8" key="1">
    <citation type="submission" date="2015-08" db="UniProtKB">
        <authorList>
            <consortium name="WormBaseParasite"/>
        </authorList>
    </citation>
    <scope>IDENTIFICATION</scope>
</reference>
<dbReference type="GO" id="GO:0005634">
    <property type="term" value="C:nucleus"/>
    <property type="evidence" value="ECO:0007669"/>
    <property type="project" value="TreeGrafter"/>
</dbReference>
<protein>
    <submittedName>
        <fullName evidence="9">Rho-GAP domain-containing protein</fullName>
    </submittedName>
    <submittedName>
        <fullName evidence="8">RhoGAP domain containing protein</fullName>
    </submittedName>
</protein>
<dbReference type="PANTHER" id="PTHR46199:SF3">
    <property type="entry name" value="RAC GTPASE-ACTIVATING PROTEIN 1"/>
    <property type="match status" value="1"/>
</dbReference>